<dbReference type="EMBL" id="JAJJMA010138880">
    <property type="protein sequence ID" value="MCL7033830.1"/>
    <property type="molecule type" value="Genomic_DNA"/>
</dbReference>
<dbReference type="Proteomes" id="UP001177140">
    <property type="component" value="Unassembled WGS sequence"/>
</dbReference>
<evidence type="ECO:0008006" key="4">
    <source>
        <dbReference type="Google" id="ProtNLM"/>
    </source>
</evidence>
<comment type="caution">
    <text evidence="2">The sequence shown here is derived from an EMBL/GenBank/DDBJ whole genome shotgun (WGS) entry which is preliminary data.</text>
</comment>
<gene>
    <name evidence="2" type="ORF">MKW94_024066</name>
</gene>
<feature type="compositionally biased region" description="Polar residues" evidence="1">
    <location>
        <begin position="114"/>
        <end position="133"/>
    </location>
</feature>
<evidence type="ECO:0000313" key="3">
    <source>
        <dbReference type="Proteomes" id="UP001177140"/>
    </source>
</evidence>
<organism evidence="2 3">
    <name type="scientific">Papaver nudicaule</name>
    <name type="common">Iceland poppy</name>
    <dbReference type="NCBI Taxonomy" id="74823"/>
    <lineage>
        <taxon>Eukaryota</taxon>
        <taxon>Viridiplantae</taxon>
        <taxon>Streptophyta</taxon>
        <taxon>Embryophyta</taxon>
        <taxon>Tracheophyta</taxon>
        <taxon>Spermatophyta</taxon>
        <taxon>Magnoliopsida</taxon>
        <taxon>Ranunculales</taxon>
        <taxon>Papaveraceae</taxon>
        <taxon>Papaveroideae</taxon>
        <taxon>Papaver</taxon>
    </lineage>
</organism>
<name>A0AA41V431_PAPNU</name>
<accession>A0AA41V431</accession>
<sequence length="350" mass="37650">EKESPTGEVSRSAIFLDTHVSKTINDPESSSISDIKMRLIKELVEANPDCQNDIDNDAVALVCGRDAGVVRGMGGGVSRSKLRASATVVETLRKVQQENKSLQSDIQLLIAQSGKPTQDHASTPSYQFASQEKGSPIGEVNRSAIFPDTHASKTTNDPESSSNSDASILPALSSLVPDVSNLPARSSLAQPDMPATSPLVAPASKLPGSSCFIKNFKGRTVALGSFNTAEPPMEHVYSLIIEDIFDRDAELFDKDGKLGDIMIGGVINWPKACVESNLPADSCFIRNFKRKTIAFGSFSTAADPQMEHVYCVIVKEIYDRDAELFDTDGKLGDIMIGGVINWPKACVKPC</sequence>
<evidence type="ECO:0000313" key="2">
    <source>
        <dbReference type="EMBL" id="MCL7033830.1"/>
    </source>
</evidence>
<feature type="non-terminal residue" evidence="2">
    <location>
        <position position="1"/>
    </location>
</feature>
<proteinExistence type="predicted"/>
<protein>
    <recommendedName>
        <fullName evidence="4">Transposase Tnp1/En/Spm-like domain-containing protein</fullName>
    </recommendedName>
</protein>
<reference evidence="2" key="1">
    <citation type="submission" date="2022-03" db="EMBL/GenBank/DDBJ databases">
        <title>A functionally conserved STORR gene fusion in Papaver species that diverged 16.8 million years ago.</title>
        <authorList>
            <person name="Catania T."/>
        </authorList>
    </citation>
    <scope>NUCLEOTIDE SEQUENCE</scope>
    <source>
        <strain evidence="2">S-191538</strain>
    </source>
</reference>
<dbReference type="AlphaFoldDB" id="A0AA41V431"/>
<keyword evidence="3" id="KW-1185">Reference proteome</keyword>
<evidence type="ECO:0000256" key="1">
    <source>
        <dbReference type="SAM" id="MobiDB-lite"/>
    </source>
</evidence>
<feature type="region of interest" description="Disordered" evidence="1">
    <location>
        <begin position="113"/>
        <end position="133"/>
    </location>
</feature>